<proteinExistence type="predicted"/>
<dbReference type="AlphaFoldDB" id="Q01RC2"/>
<dbReference type="InParanoid" id="Q01RC2"/>
<accession>Q01RC2</accession>
<dbReference type="eggNOG" id="COG1310">
    <property type="taxonomic scope" value="Bacteria"/>
</dbReference>
<feature type="transmembrane region" description="Helical" evidence="2">
    <location>
        <begin position="239"/>
        <end position="257"/>
    </location>
</feature>
<evidence type="ECO:0000256" key="1">
    <source>
        <dbReference type="SAM" id="MobiDB-lite"/>
    </source>
</evidence>
<dbReference type="OrthoDB" id="128666at2"/>
<sequence>MSASGICNVIRLAEDGPLVECSTAVLESIRRQAVEGLNAFGHGGLETGGVLYGFREAGRFNIVSFAELPCEHALGPGFILSEKDRIALADLRQPPPGMETLGWYRAHTRSGLALDAHDCRLFESFPANIACAALIVKPTAWGPANAAFFIREPDGRIVPSAASEFLLQPVVQAAQPEASEMATAAPPAGGSQLANRTIDNALPCDASEAETQPLFAPPAFDLASNPDSSQARPRPLPVYWRYYSAAALCILLLLIFWPRSPRNLALAVYGITTGQVRIEWNRGSLAVLQARSATLTISDGVYSRVIPLDPAELRSTSITYSLRTDHISVSLRVQDPGNAAAVEEAVQFVGRPAPSPQPVQRVAVHDPPAAAPEVARAPAEEQTRELRASERRTPSSSGDTPRLGMPVANRFQTIRTMPAQEAPPAALPPPPVISNRAAATVPEVLPSVLHDVLSSVRPVPTPVPAPTAAVPSYRGPRSGRMIWTGVLSRHGVVEIEGNHSNTGSLAGALPGVPVSLRISPSEFGRNGLIVFTSDSAMAGRRESPGVANGWNAVEFQQDAERERGLLILEPPNRANDYNRLVVRSDLRNCAVILIDWAVQP</sequence>
<dbReference type="HOGENOM" id="CLU_454837_0_0_0"/>
<dbReference type="KEGG" id="sus:Acid_6884"/>
<keyword evidence="2" id="KW-1133">Transmembrane helix</keyword>
<evidence type="ECO:0000313" key="3">
    <source>
        <dbReference type="EMBL" id="ABJ87798.1"/>
    </source>
</evidence>
<protein>
    <submittedName>
        <fullName evidence="3">Uncharacterized protein</fullName>
    </submittedName>
</protein>
<organism evidence="3">
    <name type="scientific">Solibacter usitatus (strain Ellin6076)</name>
    <dbReference type="NCBI Taxonomy" id="234267"/>
    <lineage>
        <taxon>Bacteria</taxon>
        <taxon>Pseudomonadati</taxon>
        <taxon>Acidobacteriota</taxon>
        <taxon>Terriglobia</taxon>
        <taxon>Bryobacterales</taxon>
        <taxon>Solibacteraceae</taxon>
        <taxon>Candidatus Solibacter</taxon>
    </lineage>
</organism>
<name>Q01RC2_SOLUE</name>
<feature type="compositionally biased region" description="Low complexity" evidence="1">
    <location>
        <begin position="367"/>
        <end position="377"/>
    </location>
</feature>
<keyword evidence="2" id="KW-0472">Membrane</keyword>
<feature type="compositionally biased region" description="Basic and acidic residues" evidence="1">
    <location>
        <begin position="378"/>
        <end position="393"/>
    </location>
</feature>
<keyword evidence="2" id="KW-0812">Transmembrane</keyword>
<reference evidence="3" key="1">
    <citation type="submission" date="2006-10" db="EMBL/GenBank/DDBJ databases">
        <title>Complete sequence of Solibacter usitatus Ellin6076.</title>
        <authorList>
            <consortium name="US DOE Joint Genome Institute"/>
            <person name="Copeland A."/>
            <person name="Lucas S."/>
            <person name="Lapidus A."/>
            <person name="Barry K."/>
            <person name="Detter J.C."/>
            <person name="Glavina del Rio T."/>
            <person name="Hammon N."/>
            <person name="Israni S."/>
            <person name="Dalin E."/>
            <person name="Tice H."/>
            <person name="Pitluck S."/>
            <person name="Thompson L.S."/>
            <person name="Brettin T."/>
            <person name="Bruce D."/>
            <person name="Han C."/>
            <person name="Tapia R."/>
            <person name="Gilna P."/>
            <person name="Schmutz J."/>
            <person name="Larimer F."/>
            <person name="Land M."/>
            <person name="Hauser L."/>
            <person name="Kyrpides N."/>
            <person name="Mikhailova N."/>
            <person name="Janssen P.H."/>
            <person name="Kuske C.R."/>
            <person name="Richardson P."/>
        </authorList>
    </citation>
    <scope>NUCLEOTIDE SEQUENCE</scope>
    <source>
        <strain evidence="3">Ellin6076</strain>
    </source>
</reference>
<dbReference type="STRING" id="234267.Acid_6884"/>
<gene>
    <name evidence="3" type="ordered locus">Acid_6884</name>
</gene>
<evidence type="ECO:0000256" key="2">
    <source>
        <dbReference type="SAM" id="Phobius"/>
    </source>
</evidence>
<feature type="region of interest" description="Disordered" evidence="1">
    <location>
        <begin position="367"/>
        <end position="405"/>
    </location>
</feature>
<dbReference type="EMBL" id="CP000473">
    <property type="protein sequence ID" value="ABJ87798.1"/>
    <property type="molecule type" value="Genomic_DNA"/>
</dbReference>